<dbReference type="Pfam" id="PF00144">
    <property type="entry name" value="Beta-lactamase"/>
    <property type="match status" value="1"/>
</dbReference>
<gene>
    <name evidence="3" type="ORF">KDA27_08950</name>
</gene>
<dbReference type="PANTHER" id="PTHR43283">
    <property type="entry name" value="BETA-LACTAMASE-RELATED"/>
    <property type="match status" value="1"/>
</dbReference>
<dbReference type="Proteomes" id="UP000739538">
    <property type="component" value="Unassembled WGS sequence"/>
</dbReference>
<dbReference type="AlphaFoldDB" id="A0A956SCZ9"/>
<evidence type="ECO:0000259" key="2">
    <source>
        <dbReference type="Pfam" id="PF00144"/>
    </source>
</evidence>
<protein>
    <submittedName>
        <fullName evidence="3">Serine hydrolase</fullName>
    </submittedName>
</protein>
<evidence type="ECO:0000313" key="3">
    <source>
        <dbReference type="EMBL" id="MCA9755915.1"/>
    </source>
</evidence>
<dbReference type="InterPro" id="IPR012338">
    <property type="entry name" value="Beta-lactam/transpept-like"/>
</dbReference>
<evidence type="ECO:0000256" key="1">
    <source>
        <dbReference type="SAM" id="SignalP"/>
    </source>
</evidence>
<accession>A0A956SCZ9</accession>
<comment type="caution">
    <text evidence="3">The sequence shown here is derived from an EMBL/GenBank/DDBJ whole genome shotgun (WGS) entry which is preliminary data.</text>
</comment>
<feature type="signal peptide" evidence="1">
    <location>
        <begin position="1"/>
        <end position="20"/>
    </location>
</feature>
<dbReference type="InterPro" id="IPR001466">
    <property type="entry name" value="Beta-lactam-related"/>
</dbReference>
<dbReference type="SUPFAM" id="SSF56601">
    <property type="entry name" value="beta-lactamase/transpeptidase-like"/>
    <property type="match status" value="1"/>
</dbReference>
<feature type="chain" id="PRO_5037936675" evidence="1">
    <location>
        <begin position="21"/>
        <end position="487"/>
    </location>
</feature>
<organism evidence="3 4">
    <name type="scientific">Eiseniibacteriota bacterium</name>
    <dbReference type="NCBI Taxonomy" id="2212470"/>
    <lineage>
        <taxon>Bacteria</taxon>
        <taxon>Candidatus Eiseniibacteriota</taxon>
    </lineage>
</organism>
<reference evidence="3" key="1">
    <citation type="submission" date="2020-04" db="EMBL/GenBank/DDBJ databases">
        <authorList>
            <person name="Zhang T."/>
        </authorList>
    </citation>
    <scope>NUCLEOTIDE SEQUENCE</scope>
    <source>
        <strain evidence="3">HKST-UBA02</strain>
    </source>
</reference>
<feature type="domain" description="Beta-lactamase-related" evidence="2">
    <location>
        <begin position="160"/>
        <end position="471"/>
    </location>
</feature>
<dbReference type="GO" id="GO:0016787">
    <property type="term" value="F:hydrolase activity"/>
    <property type="evidence" value="ECO:0007669"/>
    <property type="project" value="UniProtKB-KW"/>
</dbReference>
<keyword evidence="3" id="KW-0378">Hydrolase</keyword>
<dbReference type="InterPro" id="IPR050789">
    <property type="entry name" value="Diverse_Enzym_Activities"/>
</dbReference>
<dbReference type="Gene3D" id="3.40.710.10">
    <property type="entry name" value="DD-peptidase/beta-lactamase superfamily"/>
    <property type="match status" value="1"/>
</dbReference>
<dbReference type="EMBL" id="JAGQHS010000036">
    <property type="protein sequence ID" value="MCA9755915.1"/>
    <property type="molecule type" value="Genomic_DNA"/>
</dbReference>
<name>A0A956SCZ9_UNCEI</name>
<proteinExistence type="predicted"/>
<evidence type="ECO:0000313" key="4">
    <source>
        <dbReference type="Proteomes" id="UP000739538"/>
    </source>
</evidence>
<reference evidence="3" key="2">
    <citation type="journal article" date="2021" name="Microbiome">
        <title>Successional dynamics and alternative stable states in a saline activated sludge microbial community over 9 years.</title>
        <authorList>
            <person name="Wang Y."/>
            <person name="Ye J."/>
            <person name="Ju F."/>
            <person name="Liu L."/>
            <person name="Boyd J.A."/>
            <person name="Deng Y."/>
            <person name="Parks D.H."/>
            <person name="Jiang X."/>
            <person name="Yin X."/>
            <person name="Woodcroft B.J."/>
            <person name="Tyson G.W."/>
            <person name="Hugenholtz P."/>
            <person name="Polz M.F."/>
            <person name="Zhang T."/>
        </authorList>
    </citation>
    <scope>NUCLEOTIDE SEQUENCE</scope>
    <source>
        <strain evidence="3">HKST-UBA02</strain>
    </source>
</reference>
<sequence length="487" mass="53588">MRLGIVLATILLPSGQAALAAGEESDLLPDTPAGRVFRAFVAAYNDGSRAEIATFVAEHYSPAADVVAKTDDWLELRCRYGPLRVHGVSIDEDRDLEMWMYGTVTRAWIAIELILDDAEHVRAVGLLQGEEPASAPRIEMPETELPDHLDRYLGEMTEAGYFAGTVRVSRMGHLVYEGAFGLASQEDDVPMRIDTRLQLASVTKVFTGVAIAQLAAQGKLSLGDPIGTYIPEYPPDIGAQVTIRHLLTHTSGIELDEIPAFNDAKRRAETSAELLEAHLAHIDSLRVDGQFELPHRFDYTNEGYDLAGIIVERVSGKSLLQYFTDDILTPAGMSDTGWYPARSFDESIALGYTHYEYDDDFSEQEVPNNYVLARSLFGSSGLYSTVRDLDEFADALFRTDRLLTPAMRDSVVSPRVSRGPGENQGYGVELLTTKSGFRSIGHNGGNRGISAEFRYYPASEYCVVVLSSKRTIAVVVSNYIRDALGLN</sequence>
<keyword evidence="1" id="KW-0732">Signal</keyword>